<name>A0AA39ID22_9BILA</name>
<keyword evidence="1" id="KW-1133">Transmembrane helix</keyword>
<dbReference type="EMBL" id="JAUCMV010000001">
    <property type="protein sequence ID" value="KAK0422152.1"/>
    <property type="molecule type" value="Genomic_DNA"/>
</dbReference>
<accession>A0AA39ID22</accession>
<keyword evidence="3" id="KW-1185">Reference proteome</keyword>
<gene>
    <name evidence="2" type="ORF">QR680_007398</name>
</gene>
<sequence length="101" mass="11378">MATLKKCFTEENSTMITAPCSLYLPFQLSDTMIQVLGVASLLSLVVLSVMFVGMTVWLLCHYARVNRVKCSRSPVFVEYSSGIRCSSSRQSLLRKDELIDY</sequence>
<feature type="transmembrane region" description="Helical" evidence="1">
    <location>
        <begin position="32"/>
        <end position="59"/>
    </location>
</feature>
<organism evidence="2 3">
    <name type="scientific">Steinernema hermaphroditum</name>
    <dbReference type="NCBI Taxonomy" id="289476"/>
    <lineage>
        <taxon>Eukaryota</taxon>
        <taxon>Metazoa</taxon>
        <taxon>Ecdysozoa</taxon>
        <taxon>Nematoda</taxon>
        <taxon>Chromadorea</taxon>
        <taxon>Rhabditida</taxon>
        <taxon>Tylenchina</taxon>
        <taxon>Panagrolaimomorpha</taxon>
        <taxon>Strongyloidoidea</taxon>
        <taxon>Steinernematidae</taxon>
        <taxon>Steinernema</taxon>
    </lineage>
</organism>
<proteinExistence type="predicted"/>
<reference evidence="2" key="1">
    <citation type="submission" date="2023-06" db="EMBL/GenBank/DDBJ databases">
        <title>Genomic analysis of the entomopathogenic nematode Steinernema hermaphroditum.</title>
        <authorList>
            <person name="Schwarz E.M."/>
            <person name="Heppert J.K."/>
            <person name="Baniya A."/>
            <person name="Schwartz H.T."/>
            <person name="Tan C.-H."/>
            <person name="Antoshechkin I."/>
            <person name="Sternberg P.W."/>
            <person name="Goodrich-Blair H."/>
            <person name="Dillman A.R."/>
        </authorList>
    </citation>
    <scope>NUCLEOTIDE SEQUENCE</scope>
    <source>
        <strain evidence="2">PS9179</strain>
        <tissue evidence="2">Whole animal</tissue>
    </source>
</reference>
<dbReference type="AlphaFoldDB" id="A0AA39ID22"/>
<evidence type="ECO:0000313" key="3">
    <source>
        <dbReference type="Proteomes" id="UP001175271"/>
    </source>
</evidence>
<keyword evidence="1" id="KW-0472">Membrane</keyword>
<comment type="caution">
    <text evidence="2">The sequence shown here is derived from an EMBL/GenBank/DDBJ whole genome shotgun (WGS) entry which is preliminary data.</text>
</comment>
<keyword evidence="1" id="KW-0812">Transmembrane</keyword>
<evidence type="ECO:0000313" key="2">
    <source>
        <dbReference type="EMBL" id="KAK0422152.1"/>
    </source>
</evidence>
<evidence type="ECO:0000256" key="1">
    <source>
        <dbReference type="SAM" id="Phobius"/>
    </source>
</evidence>
<protein>
    <submittedName>
        <fullName evidence="2">Uncharacterized protein</fullName>
    </submittedName>
</protein>
<dbReference type="Proteomes" id="UP001175271">
    <property type="component" value="Unassembled WGS sequence"/>
</dbReference>